<keyword evidence="2" id="KW-0812">Transmembrane</keyword>
<name>A0ABW9YSX5_9GAMM</name>
<evidence type="ECO:0000256" key="2">
    <source>
        <dbReference type="SAM" id="Phobius"/>
    </source>
</evidence>
<proteinExistence type="predicted"/>
<keyword evidence="4" id="KW-1185">Reference proteome</keyword>
<organism evidence="3 4">
    <name type="scientific">Photobacterium alginatilyticum</name>
    <dbReference type="NCBI Taxonomy" id="1775171"/>
    <lineage>
        <taxon>Bacteria</taxon>
        <taxon>Pseudomonadati</taxon>
        <taxon>Pseudomonadota</taxon>
        <taxon>Gammaproteobacteria</taxon>
        <taxon>Vibrionales</taxon>
        <taxon>Vibrionaceae</taxon>
        <taxon>Photobacterium</taxon>
    </lineage>
</organism>
<comment type="caution">
    <text evidence="3">The sequence shown here is derived from an EMBL/GenBank/DDBJ whole genome shotgun (WGS) entry which is preliminary data.</text>
</comment>
<keyword evidence="2" id="KW-1133">Transmembrane helix</keyword>
<dbReference type="Proteomes" id="UP000738517">
    <property type="component" value="Unassembled WGS sequence"/>
</dbReference>
<dbReference type="RefSeq" id="WP_160658130.1">
    <property type="nucleotide sequence ID" value="NZ_RSEJ01000042.1"/>
</dbReference>
<accession>A0ABW9YSX5</accession>
<protein>
    <recommendedName>
        <fullName evidence="5">Nitrite reductase</fullName>
    </recommendedName>
</protein>
<feature type="coiled-coil region" evidence="1">
    <location>
        <begin position="33"/>
        <end position="60"/>
    </location>
</feature>
<evidence type="ECO:0000256" key="1">
    <source>
        <dbReference type="SAM" id="Coils"/>
    </source>
</evidence>
<reference evidence="3 4" key="1">
    <citation type="journal article" date="2017" name="Int. J. Syst. Evol. Microbiol.">
        <title>Photobacterium alginatilyticum sp. nov., a marine bacterium isolated from bottom seawater.</title>
        <authorList>
            <person name="Wang X."/>
            <person name="Wang Y."/>
            <person name="Yang X."/>
            <person name="Sun H."/>
            <person name="Li B."/>
            <person name="Zhang X.H."/>
        </authorList>
    </citation>
    <scope>NUCLEOTIDE SEQUENCE [LARGE SCALE GENOMIC DNA]</scope>
    <source>
        <strain evidence="3 4">P03D4</strain>
    </source>
</reference>
<keyword evidence="2" id="KW-0472">Membrane</keyword>
<dbReference type="EMBL" id="RSEJ01000042">
    <property type="protein sequence ID" value="NBI55986.1"/>
    <property type="molecule type" value="Genomic_DNA"/>
</dbReference>
<gene>
    <name evidence="3" type="ORF">EIZ48_26105</name>
</gene>
<evidence type="ECO:0000313" key="4">
    <source>
        <dbReference type="Proteomes" id="UP000738517"/>
    </source>
</evidence>
<feature type="transmembrane region" description="Helical" evidence="2">
    <location>
        <begin position="6"/>
        <end position="22"/>
    </location>
</feature>
<evidence type="ECO:0000313" key="3">
    <source>
        <dbReference type="EMBL" id="NBI55986.1"/>
    </source>
</evidence>
<sequence length="75" mass="8749">MEFTGVAIVAIVFASIGLQRYFKHRTEMKKLESEGNSSEVQQLRHELRTLQQRVDVLEKIVTDKGYQLKEEIKNL</sequence>
<evidence type="ECO:0008006" key="5">
    <source>
        <dbReference type="Google" id="ProtNLM"/>
    </source>
</evidence>
<keyword evidence="1" id="KW-0175">Coiled coil</keyword>